<comment type="caution">
    <text evidence="2">The sequence shown here is derived from an EMBL/GenBank/DDBJ whole genome shotgun (WGS) entry which is preliminary data.</text>
</comment>
<dbReference type="EMBL" id="LLGC01000095">
    <property type="protein sequence ID" value="KQE08791.1"/>
    <property type="molecule type" value="Genomic_DNA"/>
</dbReference>
<dbReference type="Proteomes" id="UP000051449">
    <property type="component" value="Unassembled WGS sequence"/>
</dbReference>
<organism evidence="2 3">
    <name type="scientific">Acinetobacter baumannii</name>
    <dbReference type="NCBI Taxonomy" id="470"/>
    <lineage>
        <taxon>Bacteria</taxon>
        <taxon>Pseudomonadati</taxon>
        <taxon>Pseudomonadota</taxon>
        <taxon>Gammaproteobacteria</taxon>
        <taxon>Moraxellales</taxon>
        <taxon>Moraxellaceae</taxon>
        <taxon>Acinetobacter</taxon>
        <taxon>Acinetobacter calcoaceticus/baumannii complex</taxon>
    </lineage>
</organism>
<dbReference type="KEGG" id="abau:IX87_20000"/>
<gene>
    <name evidence="2" type="ORF">APD33_11755</name>
</gene>
<evidence type="ECO:0000313" key="2">
    <source>
        <dbReference type="EMBL" id="KQE08791.1"/>
    </source>
</evidence>
<feature type="transmembrane region" description="Helical" evidence="1">
    <location>
        <begin position="7"/>
        <end position="28"/>
    </location>
</feature>
<evidence type="ECO:0008006" key="4">
    <source>
        <dbReference type="Google" id="ProtNLM"/>
    </source>
</evidence>
<feature type="transmembrane region" description="Helical" evidence="1">
    <location>
        <begin position="95"/>
        <end position="115"/>
    </location>
</feature>
<feature type="transmembrane region" description="Helical" evidence="1">
    <location>
        <begin position="34"/>
        <end position="50"/>
    </location>
</feature>
<keyword evidence="1" id="KW-1133">Transmembrane helix</keyword>
<evidence type="ECO:0000256" key="1">
    <source>
        <dbReference type="SAM" id="Phobius"/>
    </source>
</evidence>
<feature type="transmembrane region" description="Helical" evidence="1">
    <location>
        <begin position="71"/>
        <end position="89"/>
    </location>
</feature>
<protein>
    <recommendedName>
        <fullName evidence="4">CidA/LrgA family protein</fullName>
    </recommendedName>
</protein>
<sequence length="119" mass="13389">MISILKSIVLMIVIVVSVRELSLIFMNYFGHPELSNLVGLFLLLISLVIYRKFKGIPSSLITANQLIMKESVFAFLPVCVGSLIMLFHLEDSLYLFLSILVISTLLPLLLFAFVAERVL</sequence>
<accession>A0AAP1AFT9</accession>
<evidence type="ECO:0000313" key="3">
    <source>
        <dbReference type="Proteomes" id="UP000051449"/>
    </source>
</evidence>
<dbReference type="AlphaFoldDB" id="A0AAP1AFT9"/>
<keyword evidence="1" id="KW-0472">Membrane</keyword>
<dbReference type="KEGG" id="abk:LX00_09305"/>
<proteinExistence type="predicted"/>
<dbReference type="RefSeq" id="WP_024432740.1">
    <property type="nucleotide sequence ID" value="NZ_CM125926.1"/>
</dbReference>
<name>A0AAP1AFT9_ACIBA</name>
<reference evidence="2 3" key="1">
    <citation type="submission" date="2015-10" db="EMBL/GenBank/DDBJ databases">
        <title>The utility of whole genome sequencing in characterizing Acinetobacter epidemiology and analyzing hospital outbreaks.</title>
        <authorList>
            <person name="Ozer E.A."/>
            <person name="Fitzpatrick M.A."/>
            <person name="Hauser A.R."/>
        </authorList>
    </citation>
    <scope>NUCLEOTIDE SEQUENCE [LARGE SCALE GENOMIC DNA]</scope>
    <source>
        <strain evidence="2 3">ABBL072</strain>
    </source>
</reference>
<keyword evidence="1" id="KW-0812">Transmembrane</keyword>